<evidence type="ECO:0000313" key="2">
    <source>
        <dbReference type="WBParaSite" id="ES5_v2.g9784.t1"/>
    </source>
</evidence>
<proteinExistence type="predicted"/>
<dbReference type="Proteomes" id="UP000887579">
    <property type="component" value="Unplaced"/>
</dbReference>
<dbReference type="WBParaSite" id="ES5_v2.g9784.t1">
    <property type="protein sequence ID" value="ES5_v2.g9784.t1"/>
    <property type="gene ID" value="ES5_v2.g9784"/>
</dbReference>
<organism evidence="1 2">
    <name type="scientific">Panagrolaimus sp. ES5</name>
    <dbReference type="NCBI Taxonomy" id="591445"/>
    <lineage>
        <taxon>Eukaryota</taxon>
        <taxon>Metazoa</taxon>
        <taxon>Ecdysozoa</taxon>
        <taxon>Nematoda</taxon>
        <taxon>Chromadorea</taxon>
        <taxon>Rhabditida</taxon>
        <taxon>Tylenchina</taxon>
        <taxon>Panagrolaimomorpha</taxon>
        <taxon>Panagrolaimoidea</taxon>
        <taxon>Panagrolaimidae</taxon>
        <taxon>Panagrolaimus</taxon>
    </lineage>
</organism>
<reference evidence="2" key="1">
    <citation type="submission" date="2022-11" db="UniProtKB">
        <authorList>
            <consortium name="WormBaseParasite"/>
        </authorList>
    </citation>
    <scope>IDENTIFICATION</scope>
</reference>
<accession>A0AC34GXD5</accession>
<evidence type="ECO:0000313" key="1">
    <source>
        <dbReference type="Proteomes" id="UP000887579"/>
    </source>
</evidence>
<sequence>MGQTLGEPIKTKESSSCGNSFYKVGSSCMQGWRISMEDAHTHLLALPDDNKAAFFAVYDGHGGAKVSEYAGIHLHKRIVNNQFYKEDRIPEAIQHGFLDLDEQMINDEGIKEEMSGTTAIIVLIKNNREVYCGNVGDSRAVSCINGVAFPLSYDHKPGNELEQKRITEAGGWVEFNRVNGNLALSRALGDFAFKRNNTKLPKDQIVTAYPDVSSLELTKDVEFIVIACDGIWDVMNNAEVVNFCRTRLQRKMEPEAICEELLDTCLSPDCELSGLGCDNMTVILILTLQGDSMDEFYTRVSRSIPESEVKNPIKMCTEVAHTVCDETFATPNQSPTATEEENESEDEKPPMVFSVSDANDKTPEKEKSKEEDEQNDDIFDLLVFFIDSNLKFFVMQIFFCYSAPLHLLILKEDRVLLFLRFIKRKLGHFFAMSYCHSFFSCLI</sequence>
<protein>
    <submittedName>
        <fullName evidence="2">PPM-type phosphatase domain-containing protein</fullName>
    </submittedName>
</protein>
<name>A0AC34GXD5_9BILA</name>